<keyword evidence="8" id="KW-1185">Reference proteome</keyword>
<name>A0A6V8HBJ5_TALPI</name>
<accession>A0A6V8HBJ5</accession>
<feature type="region of interest" description="Disordered" evidence="6">
    <location>
        <begin position="565"/>
        <end position="608"/>
    </location>
</feature>
<sequence>MATETTSNGVQNEPWIVENRAVDDARPIKVRVMGAGVSGIITCIRLAQKIKNIDLAVLEKNDDIGGTWYENRYPGCACDIPSHTYQATFEPNLEWSHFYASAKEIHQYWKGVARKYGAMKYIYVKHKVLAAHWNDELARWDIKVQVSDGSVLDDWCDVFISSAGSLNNWKWPSIPGLHDFKGKLLHTAAWDEEYDYKNKSIAVIGNGSSGIQVVPAMLPDVSHIDHYARGRTWLSPTFAREKLDEIGGNNKDNIAFSAETIAGFKSDRAAYHKFRKDIEHDLQNGFWVTIKDTPEQLAGSEFFKENMKRRLAKKPELLDQMLPDFPPGCRRLTPGPGYLEALTDEKVDVIKTEISNIDSTGITTADGVHREVDAIVCATGFDTTYLPRFPMTGRKGISLAEKWKDIPETYISLATNEFPNYFICLGPNAALGHGSLILLIEKEIDYITQCVAKIQRDNIRSMAPRKEAVERFTKHCEQHFSKTVFSAKCRSWYKGGKEDGRVIAVWPGSSLHALKTFSNPRWEDFEYEYINDNPNGWIGDGWTAAEKLRSFDVNYLDDDQVDFPTPVEVDVKKEEEKKEEPDVQETSNTEEPKNSSTVHIENVAVEAA</sequence>
<evidence type="ECO:0000313" key="7">
    <source>
        <dbReference type="EMBL" id="GAM37649.1"/>
    </source>
</evidence>
<evidence type="ECO:0000256" key="2">
    <source>
        <dbReference type="ARBA" id="ARBA00010139"/>
    </source>
</evidence>
<dbReference type="Pfam" id="PF00743">
    <property type="entry name" value="FMO-like"/>
    <property type="match status" value="1"/>
</dbReference>
<evidence type="ECO:0000256" key="5">
    <source>
        <dbReference type="ARBA" id="ARBA00023002"/>
    </source>
</evidence>
<dbReference type="InterPro" id="IPR020946">
    <property type="entry name" value="Flavin_mOase-like"/>
</dbReference>
<dbReference type="PANTHER" id="PTHR42877:SF7">
    <property type="entry name" value="FLAVIN-BINDING MONOOXYGENASE-RELATED"/>
    <property type="match status" value="1"/>
</dbReference>
<dbReference type="SUPFAM" id="SSF51905">
    <property type="entry name" value="FAD/NAD(P)-binding domain"/>
    <property type="match status" value="3"/>
</dbReference>
<gene>
    <name evidence="7" type="ORF">TCE0_024f07739</name>
</gene>
<dbReference type="EMBL" id="DF933820">
    <property type="protein sequence ID" value="GAM37649.1"/>
    <property type="molecule type" value="Genomic_DNA"/>
</dbReference>
<dbReference type="InterPro" id="IPR051209">
    <property type="entry name" value="FAD-bind_Monooxygenase_sf"/>
</dbReference>
<dbReference type="GO" id="GO:0050661">
    <property type="term" value="F:NADP binding"/>
    <property type="evidence" value="ECO:0007669"/>
    <property type="project" value="InterPro"/>
</dbReference>
<keyword evidence="5" id="KW-0560">Oxidoreductase</keyword>
<evidence type="ECO:0000256" key="6">
    <source>
        <dbReference type="SAM" id="MobiDB-lite"/>
    </source>
</evidence>
<evidence type="ECO:0008006" key="9">
    <source>
        <dbReference type="Google" id="ProtNLM"/>
    </source>
</evidence>
<dbReference type="InterPro" id="IPR036188">
    <property type="entry name" value="FAD/NAD-bd_sf"/>
</dbReference>
<feature type="compositionally biased region" description="Polar residues" evidence="6">
    <location>
        <begin position="584"/>
        <end position="599"/>
    </location>
</feature>
<dbReference type="Proteomes" id="UP000053095">
    <property type="component" value="Unassembled WGS sequence"/>
</dbReference>
<dbReference type="AlphaFoldDB" id="A0A6V8HBJ5"/>
<comment type="cofactor">
    <cofactor evidence="1">
        <name>FAD</name>
        <dbReference type="ChEBI" id="CHEBI:57692"/>
    </cofactor>
</comment>
<dbReference type="PANTHER" id="PTHR42877">
    <property type="entry name" value="L-ORNITHINE N(5)-MONOOXYGENASE-RELATED"/>
    <property type="match status" value="1"/>
</dbReference>
<evidence type="ECO:0000256" key="4">
    <source>
        <dbReference type="ARBA" id="ARBA00022827"/>
    </source>
</evidence>
<evidence type="ECO:0000256" key="1">
    <source>
        <dbReference type="ARBA" id="ARBA00001974"/>
    </source>
</evidence>
<dbReference type="GO" id="GO:0050660">
    <property type="term" value="F:flavin adenine dinucleotide binding"/>
    <property type="evidence" value="ECO:0007669"/>
    <property type="project" value="InterPro"/>
</dbReference>
<evidence type="ECO:0000313" key="8">
    <source>
        <dbReference type="Proteomes" id="UP000053095"/>
    </source>
</evidence>
<feature type="compositionally biased region" description="Basic and acidic residues" evidence="6">
    <location>
        <begin position="569"/>
        <end position="581"/>
    </location>
</feature>
<dbReference type="GO" id="GO:0004499">
    <property type="term" value="F:N,N-dimethylaniline monooxygenase activity"/>
    <property type="evidence" value="ECO:0007669"/>
    <property type="project" value="InterPro"/>
</dbReference>
<evidence type="ECO:0000256" key="3">
    <source>
        <dbReference type="ARBA" id="ARBA00022630"/>
    </source>
</evidence>
<keyword evidence="4" id="KW-0274">FAD</keyword>
<dbReference type="Gene3D" id="3.50.50.60">
    <property type="entry name" value="FAD/NAD(P)-binding domain"/>
    <property type="match status" value="2"/>
</dbReference>
<keyword evidence="3" id="KW-0285">Flavoprotein</keyword>
<comment type="similarity">
    <text evidence="2">Belongs to the FAD-binding monooxygenase family.</text>
</comment>
<comment type="caution">
    <text evidence="7">The sequence shown here is derived from an EMBL/GenBank/DDBJ whole genome shotgun (WGS) entry which is preliminary data.</text>
</comment>
<organism evidence="7 8">
    <name type="scientific">Talaromyces pinophilus</name>
    <name type="common">Penicillium pinophilum</name>
    <dbReference type="NCBI Taxonomy" id="128442"/>
    <lineage>
        <taxon>Eukaryota</taxon>
        <taxon>Fungi</taxon>
        <taxon>Dikarya</taxon>
        <taxon>Ascomycota</taxon>
        <taxon>Pezizomycotina</taxon>
        <taxon>Eurotiomycetes</taxon>
        <taxon>Eurotiomycetidae</taxon>
        <taxon>Eurotiales</taxon>
        <taxon>Trichocomaceae</taxon>
        <taxon>Talaromyces</taxon>
        <taxon>Talaromyces sect. Talaromyces</taxon>
    </lineage>
</organism>
<proteinExistence type="inferred from homology"/>
<protein>
    <recommendedName>
        <fullName evidence="9">Flavin-binding monooxygenase</fullName>
    </recommendedName>
</protein>
<reference evidence="8" key="1">
    <citation type="journal article" date="2015" name="Genome Announc.">
        <title>Draft genome sequence of Talaromyces cellulolyticus strain Y-94, a source of lignocellulosic biomass-degrading enzymes.</title>
        <authorList>
            <person name="Fujii T."/>
            <person name="Koike H."/>
            <person name="Sawayama S."/>
            <person name="Yano S."/>
            <person name="Inoue H."/>
        </authorList>
    </citation>
    <scope>NUCLEOTIDE SEQUENCE [LARGE SCALE GENOMIC DNA]</scope>
    <source>
        <strain evidence="8">Y-94</strain>
    </source>
</reference>